<feature type="compositionally biased region" description="Low complexity" evidence="2">
    <location>
        <begin position="394"/>
        <end position="409"/>
    </location>
</feature>
<gene>
    <name evidence="4" type="ORF">J2S57_002147</name>
</gene>
<proteinExistence type="predicted"/>
<accession>A0ABT9P154</accession>
<sequence length="803" mass="82532">MQSGIAYAAGQLLAVVAPRTVLVVDAPTDWSLAGPLWELALDDAPVDEILDVLVRRGIRTAPSFAIVRVEVDAVRALVRGSVPVCFERAGEPVRLDATGATTWLEGLISGARRVLVGDVESSTELPFTVSTGVVLVSGLALNCTPVASDAETPAVVSEAPAVAALPAAPEAAEELTPESAPLSLAGAPGAERVVDLTEGESRTPAYSGAPGIEAREGWSALPSRTGGTGGFPREVNGHVPSVLDSPASGTPQPSSSGPVPAPSSFFDSRSGSDDPGELHDVDDLAGGSSDERPDDSPSENDGEQARSFDFDDLLTDDSAQAPAEPELPALPQRDPGSSDVPSLNGHGPGVPPKPRPGGVPAGWPPVSDEPEPFTAFRSEPSAPDSSAPWGAPASDLSSSPFGGDSSPSPFGDPSPSPFGAEPAPSAFGADPAPSAFSPEPAPAAEQSSAALGDLPLRVRGRSLRPEHQVPPSAPNSPVNGSRMLGDQSDRAGQGGGSIFEPPVAPLEESDSEVSRVDLPPAFFRGSRNQPDDEVEAPQDDQSDDSGWQSGPDNAWAPQQRGFNDDQGYDNSDAGYNGSDNGYNGADSGFNGTDSGFDSGGFNAQPSAFGAPAMPDAFRPDTEGNEHAGDEIDEVSDDQQDGAEDIEGREPPRLLGVWCDAGHVTSPDRSECRVCGLTVPPQAPILVARPPLGVLVFDNGDRIELDRPVVLGRDPKAQSNSADPEAPILHAVASSTGQVSRTHAEIRPSGWDVLLTDLGAMNGTALTLPGESPQAIEPGVPTAITPGCRVDLGGETGFVFEVEG</sequence>
<feature type="compositionally biased region" description="Low complexity" evidence="2">
    <location>
        <begin position="429"/>
        <end position="450"/>
    </location>
</feature>
<evidence type="ECO:0000256" key="2">
    <source>
        <dbReference type="SAM" id="MobiDB-lite"/>
    </source>
</evidence>
<feature type="compositionally biased region" description="Acidic residues" evidence="2">
    <location>
        <begin position="630"/>
        <end position="644"/>
    </location>
</feature>
<dbReference type="SUPFAM" id="SSF49879">
    <property type="entry name" value="SMAD/FHA domain"/>
    <property type="match status" value="1"/>
</dbReference>
<feature type="compositionally biased region" description="Acidic residues" evidence="2">
    <location>
        <begin position="531"/>
        <end position="543"/>
    </location>
</feature>
<dbReference type="RefSeq" id="WP_307241139.1">
    <property type="nucleotide sequence ID" value="NZ_JAUSQZ010000001.1"/>
</dbReference>
<dbReference type="Gene3D" id="2.60.200.20">
    <property type="match status" value="1"/>
</dbReference>
<evidence type="ECO:0000313" key="5">
    <source>
        <dbReference type="Proteomes" id="UP001235712"/>
    </source>
</evidence>
<dbReference type="Pfam" id="PF00498">
    <property type="entry name" value="FHA"/>
    <property type="match status" value="1"/>
</dbReference>
<dbReference type="PROSITE" id="PS50006">
    <property type="entry name" value="FHA_DOMAIN"/>
    <property type="match status" value="1"/>
</dbReference>
<dbReference type="InterPro" id="IPR008984">
    <property type="entry name" value="SMAD_FHA_dom_sf"/>
</dbReference>
<feature type="compositionally biased region" description="Low complexity" evidence="2">
    <location>
        <begin position="251"/>
        <end position="269"/>
    </location>
</feature>
<feature type="compositionally biased region" description="Basic and acidic residues" evidence="2">
    <location>
        <begin position="270"/>
        <end position="282"/>
    </location>
</feature>
<dbReference type="InterPro" id="IPR000253">
    <property type="entry name" value="FHA_dom"/>
</dbReference>
<evidence type="ECO:0000313" key="4">
    <source>
        <dbReference type="EMBL" id="MDP9826398.1"/>
    </source>
</evidence>
<protein>
    <recommendedName>
        <fullName evidence="3">FHA domain-containing protein</fullName>
    </recommendedName>
</protein>
<keyword evidence="5" id="KW-1185">Reference proteome</keyword>
<keyword evidence="1" id="KW-0597">Phosphoprotein</keyword>
<dbReference type="CDD" id="cd00060">
    <property type="entry name" value="FHA"/>
    <property type="match status" value="1"/>
</dbReference>
<feature type="compositionally biased region" description="Polar residues" evidence="2">
    <location>
        <begin position="589"/>
        <end position="605"/>
    </location>
</feature>
<name>A0ABT9P154_9ACTN</name>
<feature type="compositionally biased region" description="Basic and acidic residues" evidence="2">
    <location>
        <begin position="617"/>
        <end position="629"/>
    </location>
</feature>
<comment type="caution">
    <text evidence="4">The sequence shown here is derived from an EMBL/GenBank/DDBJ whole genome shotgun (WGS) entry which is preliminary data.</text>
</comment>
<dbReference type="EMBL" id="JAUSQZ010000001">
    <property type="protein sequence ID" value="MDP9826398.1"/>
    <property type="molecule type" value="Genomic_DNA"/>
</dbReference>
<dbReference type="Proteomes" id="UP001235712">
    <property type="component" value="Unassembled WGS sequence"/>
</dbReference>
<evidence type="ECO:0000259" key="3">
    <source>
        <dbReference type="PROSITE" id="PS50006"/>
    </source>
</evidence>
<organism evidence="4 5">
    <name type="scientific">Kineosporia succinea</name>
    <dbReference type="NCBI Taxonomy" id="84632"/>
    <lineage>
        <taxon>Bacteria</taxon>
        <taxon>Bacillati</taxon>
        <taxon>Actinomycetota</taxon>
        <taxon>Actinomycetes</taxon>
        <taxon>Kineosporiales</taxon>
        <taxon>Kineosporiaceae</taxon>
        <taxon>Kineosporia</taxon>
    </lineage>
</organism>
<feature type="domain" description="FHA" evidence="3">
    <location>
        <begin position="708"/>
        <end position="766"/>
    </location>
</feature>
<evidence type="ECO:0000256" key="1">
    <source>
        <dbReference type="ARBA" id="ARBA00022553"/>
    </source>
</evidence>
<feature type="compositionally biased region" description="Low complexity" evidence="2">
    <location>
        <begin position="316"/>
        <end position="332"/>
    </location>
</feature>
<reference evidence="4 5" key="1">
    <citation type="submission" date="2023-07" db="EMBL/GenBank/DDBJ databases">
        <title>Sequencing the genomes of 1000 actinobacteria strains.</title>
        <authorList>
            <person name="Klenk H.-P."/>
        </authorList>
    </citation>
    <scope>NUCLEOTIDE SEQUENCE [LARGE SCALE GENOMIC DNA]</scope>
    <source>
        <strain evidence="4 5">DSM 44388</strain>
    </source>
</reference>
<feature type="region of interest" description="Disordered" evidence="2">
    <location>
        <begin position="198"/>
        <end position="650"/>
    </location>
</feature>